<comment type="subcellular location">
    <subcellularLocation>
        <location evidence="1 10">Cell outer membrane</location>
        <topology evidence="1 10">Multi-pass membrane protein</topology>
    </subcellularLocation>
</comment>
<evidence type="ECO:0000256" key="3">
    <source>
        <dbReference type="ARBA" id="ARBA00022452"/>
    </source>
</evidence>
<evidence type="ECO:0000256" key="8">
    <source>
        <dbReference type="ARBA" id="ARBA00023170"/>
    </source>
</evidence>
<comment type="similarity">
    <text evidence="10">Belongs to the TonB-dependent receptor family.</text>
</comment>
<evidence type="ECO:0000256" key="5">
    <source>
        <dbReference type="ARBA" id="ARBA00022729"/>
    </source>
</evidence>
<dbReference type="SUPFAM" id="SSF56935">
    <property type="entry name" value="Porins"/>
    <property type="match status" value="1"/>
</dbReference>
<gene>
    <name evidence="12" type="ORF">ACFQFQ_14050</name>
</gene>
<evidence type="ECO:0000256" key="9">
    <source>
        <dbReference type="ARBA" id="ARBA00023237"/>
    </source>
</evidence>
<keyword evidence="2 10" id="KW-0813">Transport</keyword>
<evidence type="ECO:0000256" key="10">
    <source>
        <dbReference type="PROSITE-ProRule" id="PRU01360"/>
    </source>
</evidence>
<evidence type="ECO:0000256" key="6">
    <source>
        <dbReference type="ARBA" id="ARBA00023077"/>
    </source>
</evidence>
<organism evidence="12 13">
    <name type="scientific">Sulfitobacter porphyrae</name>
    <dbReference type="NCBI Taxonomy" id="1246864"/>
    <lineage>
        <taxon>Bacteria</taxon>
        <taxon>Pseudomonadati</taxon>
        <taxon>Pseudomonadota</taxon>
        <taxon>Alphaproteobacteria</taxon>
        <taxon>Rhodobacterales</taxon>
        <taxon>Roseobacteraceae</taxon>
        <taxon>Sulfitobacter</taxon>
    </lineage>
</organism>
<proteinExistence type="inferred from homology"/>
<keyword evidence="13" id="KW-1185">Reference proteome</keyword>
<evidence type="ECO:0000256" key="2">
    <source>
        <dbReference type="ARBA" id="ARBA00022448"/>
    </source>
</evidence>
<dbReference type="InterPro" id="IPR036942">
    <property type="entry name" value="Beta-barrel_TonB_sf"/>
</dbReference>
<evidence type="ECO:0000313" key="12">
    <source>
        <dbReference type="EMBL" id="MFC6760353.1"/>
    </source>
</evidence>
<protein>
    <submittedName>
        <fullName evidence="12">TonB-dependent receptor domain-containing protein</fullName>
    </submittedName>
</protein>
<keyword evidence="9 10" id="KW-0998">Cell outer membrane</keyword>
<feature type="domain" description="TonB-dependent receptor-like beta-barrel" evidence="11">
    <location>
        <begin position="6"/>
        <end position="240"/>
    </location>
</feature>
<evidence type="ECO:0000256" key="7">
    <source>
        <dbReference type="ARBA" id="ARBA00023136"/>
    </source>
</evidence>
<accession>A0ABW2B447</accession>
<dbReference type="PANTHER" id="PTHR30069">
    <property type="entry name" value="TONB-DEPENDENT OUTER MEMBRANE RECEPTOR"/>
    <property type="match status" value="1"/>
</dbReference>
<keyword evidence="8 12" id="KW-0675">Receptor</keyword>
<keyword evidence="7 10" id="KW-0472">Membrane</keyword>
<name>A0ABW2B447_9RHOB</name>
<dbReference type="InterPro" id="IPR039426">
    <property type="entry name" value="TonB-dep_rcpt-like"/>
</dbReference>
<dbReference type="PANTHER" id="PTHR30069:SF29">
    <property type="entry name" value="HEMOGLOBIN AND HEMOGLOBIN-HAPTOGLOBIN-BINDING PROTEIN 1-RELATED"/>
    <property type="match status" value="1"/>
</dbReference>
<evidence type="ECO:0000256" key="1">
    <source>
        <dbReference type="ARBA" id="ARBA00004571"/>
    </source>
</evidence>
<dbReference type="InterPro" id="IPR000531">
    <property type="entry name" value="Beta-barrel_TonB"/>
</dbReference>
<evidence type="ECO:0000259" key="11">
    <source>
        <dbReference type="Pfam" id="PF00593"/>
    </source>
</evidence>
<dbReference type="Pfam" id="PF00593">
    <property type="entry name" value="TonB_dep_Rec_b-barrel"/>
    <property type="match status" value="1"/>
</dbReference>
<keyword evidence="3 10" id="KW-1134">Transmembrane beta strand</keyword>
<keyword evidence="4 10" id="KW-0812">Transmembrane</keyword>
<keyword evidence="5" id="KW-0732">Signal</keyword>
<evidence type="ECO:0000313" key="13">
    <source>
        <dbReference type="Proteomes" id="UP001596353"/>
    </source>
</evidence>
<sequence length="266" mass="28506">MEYRGSFATGLDLQAGARFDDNDVFGNATTWNVGLAYAVPNSNLRLHASAGTGIVNPSYFELYADAFGYTGNPGLNPERNRSFDLGAEFAVLGGRGLVDVTYFNETLTDEITAVSTGPGTFTYVNQAGDSDRQGVEVSGSLQATDALALRLAYTYIDAQNPDGSVEVRRPRHELALGATLDAFGGRGTVSTDIRHVSGNYDSQFFGTFATAKLPAYTTVNVAAQYELSDRLTLNARVTNLFDVDAVDVWGYASRGRAAYVGISAHF</sequence>
<dbReference type="Proteomes" id="UP001596353">
    <property type="component" value="Unassembled WGS sequence"/>
</dbReference>
<reference evidence="13" key="1">
    <citation type="journal article" date="2019" name="Int. J. Syst. Evol. Microbiol.">
        <title>The Global Catalogue of Microorganisms (GCM) 10K type strain sequencing project: providing services to taxonomists for standard genome sequencing and annotation.</title>
        <authorList>
            <consortium name="The Broad Institute Genomics Platform"/>
            <consortium name="The Broad Institute Genome Sequencing Center for Infectious Disease"/>
            <person name="Wu L."/>
            <person name="Ma J."/>
        </authorList>
    </citation>
    <scope>NUCLEOTIDE SEQUENCE [LARGE SCALE GENOMIC DNA]</scope>
    <source>
        <strain evidence="13">CCUG 66188</strain>
    </source>
</reference>
<dbReference type="PROSITE" id="PS52016">
    <property type="entry name" value="TONB_DEPENDENT_REC_3"/>
    <property type="match status" value="1"/>
</dbReference>
<dbReference type="Gene3D" id="2.40.170.20">
    <property type="entry name" value="TonB-dependent receptor, beta-barrel domain"/>
    <property type="match status" value="1"/>
</dbReference>
<dbReference type="EMBL" id="JBHSWG010000001">
    <property type="protein sequence ID" value="MFC6760353.1"/>
    <property type="molecule type" value="Genomic_DNA"/>
</dbReference>
<comment type="caution">
    <text evidence="12">The sequence shown here is derived from an EMBL/GenBank/DDBJ whole genome shotgun (WGS) entry which is preliminary data.</text>
</comment>
<keyword evidence="6" id="KW-0798">TonB box</keyword>
<evidence type="ECO:0000256" key="4">
    <source>
        <dbReference type="ARBA" id="ARBA00022692"/>
    </source>
</evidence>